<proteinExistence type="predicted"/>
<dbReference type="EMBL" id="GBRH01241339">
    <property type="protein sequence ID" value="JAD56556.1"/>
    <property type="molecule type" value="Transcribed_RNA"/>
</dbReference>
<dbReference type="AlphaFoldDB" id="A0A0A9AZM5"/>
<protein>
    <submittedName>
        <fullName evidence="1">Uncharacterized protein</fullName>
    </submittedName>
</protein>
<sequence length="32" mass="3771">MLKSYQNYSKTIQKHPKTIKSNAVFRHAKPII</sequence>
<evidence type="ECO:0000313" key="1">
    <source>
        <dbReference type="EMBL" id="JAD56556.1"/>
    </source>
</evidence>
<reference evidence="1" key="2">
    <citation type="journal article" date="2015" name="Data Brief">
        <title>Shoot transcriptome of the giant reed, Arundo donax.</title>
        <authorList>
            <person name="Barrero R.A."/>
            <person name="Guerrero F.D."/>
            <person name="Moolhuijzen P."/>
            <person name="Goolsby J.A."/>
            <person name="Tidwell J."/>
            <person name="Bellgard S.E."/>
            <person name="Bellgard M.I."/>
        </authorList>
    </citation>
    <scope>NUCLEOTIDE SEQUENCE</scope>
    <source>
        <tissue evidence="1">Shoot tissue taken approximately 20 cm above the soil surface</tissue>
    </source>
</reference>
<name>A0A0A9AZM5_ARUDO</name>
<reference evidence="1" key="1">
    <citation type="submission" date="2014-09" db="EMBL/GenBank/DDBJ databases">
        <authorList>
            <person name="Magalhaes I.L.F."/>
            <person name="Oliveira U."/>
            <person name="Santos F.R."/>
            <person name="Vidigal T.H.D.A."/>
            <person name="Brescovit A.D."/>
            <person name="Santos A.J."/>
        </authorList>
    </citation>
    <scope>NUCLEOTIDE SEQUENCE</scope>
    <source>
        <tissue evidence="1">Shoot tissue taken approximately 20 cm above the soil surface</tissue>
    </source>
</reference>
<accession>A0A0A9AZM5</accession>
<organism evidence="1">
    <name type="scientific">Arundo donax</name>
    <name type="common">Giant reed</name>
    <name type="synonym">Donax arundinaceus</name>
    <dbReference type="NCBI Taxonomy" id="35708"/>
    <lineage>
        <taxon>Eukaryota</taxon>
        <taxon>Viridiplantae</taxon>
        <taxon>Streptophyta</taxon>
        <taxon>Embryophyta</taxon>
        <taxon>Tracheophyta</taxon>
        <taxon>Spermatophyta</taxon>
        <taxon>Magnoliopsida</taxon>
        <taxon>Liliopsida</taxon>
        <taxon>Poales</taxon>
        <taxon>Poaceae</taxon>
        <taxon>PACMAD clade</taxon>
        <taxon>Arundinoideae</taxon>
        <taxon>Arundineae</taxon>
        <taxon>Arundo</taxon>
    </lineage>
</organism>